<keyword evidence="2" id="KW-1185">Reference proteome</keyword>
<reference evidence="1 2" key="1">
    <citation type="journal article" date="2023" name="G3 (Bethesda)">
        <title>A chromosome-length genome assembly and annotation of blackberry (Rubus argutus, cv. 'Hillquist').</title>
        <authorList>
            <person name="Bruna T."/>
            <person name="Aryal R."/>
            <person name="Dudchenko O."/>
            <person name="Sargent D.J."/>
            <person name="Mead D."/>
            <person name="Buti M."/>
            <person name="Cavallini A."/>
            <person name="Hytonen T."/>
            <person name="Andres J."/>
            <person name="Pham M."/>
            <person name="Weisz D."/>
            <person name="Mascagni F."/>
            <person name="Usai G."/>
            <person name="Natali L."/>
            <person name="Bassil N."/>
            <person name="Fernandez G.E."/>
            <person name="Lomsadze A."/>
            <person name="Armour M."/>
            <person name="Olukolu B."/>
            <person name="Poorten T."/>
            <person name="Britton C."/>
            <person name="Davik J."/>
            <person name="Ashrafi H."/>
            <person name="Aiden E.L."/>
            <person name="Borodovsky M."/>
            <person name="Worthington M."/>
        </authorList>
    </citation>
    <scope>NUCLEOTIDE SEQUENCE [LARGE SCALE GENOMIC DNA]</scope>
    <source>
        <strain evidence="1">PI 553951</strain>
    </source>
</reference>
<gene>
    <name evidence="1" type="ORF">M0R45_000717</name>
</gene>
<proteinExistence type="predicted"/>
<dbReference type="Proteomes" id="UP001457282">
    <property type="component" value="Unassembled WGS sequence"/>
</dbReference>
<name>A0AAW1VPC3_RUBAR</name>
<protein>
    <submittedName>
        <fullName evidence="1">Uncharacterized protein</fullName>
    </submittedName>
</protein>
<sequence>MSIEALAMAGADYKKCRINLDEKEGRDKDHTPQYLLAEQNSNGSESNEKHMLVIENLQVKTNMEAWPEFLNYMPSEISVVKQDCRK</sequence>
<comment type="caution">
    <text evidence="1">The sequence shown here is derived from an EMBL/GenBank/DDBJ whole genome shotgun (WGS) entry which is preliminary data.</text>
</comment>
<organism evidence="1 2">
    <name type="scientific">Rubus argutus</name>
    <name type="common">Southern blackberry</name>
    <dbReference type="NCBI Taxonomy" id="59490"/>
    <lineage>
        <taxon>Eukaryota</taxon>
        <taxon>Viridiplantae</taxon>
        <taxon>Streptophyta</taxon>
        <taxon>Embryophyta</taxon>
        <taxon>Tracheophyta</taxon>
        <taxon>Spermatophyta</taxon>
        <taxon>Magnoliopsida</taxon>
        <taxon>eudicotyledons</taxon>
        <taxon>Gunneridae</taxon>
        <taxon>Pentapetalae</taxon>
        <taxon>rosids</taxon>
        <taxon>fabids</taxon>
        <taxon>Rosales</taxon>
        <taxon>Rosaceae</taxon>
        <taxon>Rosoideae</taxon>
        <taxon>Rosoideae incertae sedis</taxon>
        <taxon>Rubus</taxon>
    </lineage>
</organism>
<evidence type="ECO:0000313" key="2">
    <source>
        <dbReference type="Proteomes" id="UP001457282"/>
    </source>
</evidence>
<dbReference type="AlphaFoldDB" id="A0AAW1VPC3"/>
<evidence type="ECO:0000313" key="1">
    <source>
        <dbReference type="EMBL" id="KAK9904494.1"/>
    </source>
</evidence>
<accession>A0AAW1VPC3</accession>
<dbReference type="EMBL" id="JBEDUW010000197">
    <property type="protein sequence ID" value="KAK9904494.1"/>
    <property type="molecule type" value="Genomic_DNA"/>
</dbReference>